<feature type="domain" description="CRC" evidence="5">
    <location>
        <begin position="16"/>
        <end position="133"/>
    </location>
</feature>
<dbReference type="PANTHER" id="PTHR12446">
    <property type="entry name" value="TESMIN/TSO1-RELATED"/>
    <property type="match status" value="1"/>
</dbReference>
<feature type="chain" id="PRO_5043707157" evidence="4">
    <location>
        <begin position="18"/>
        <end position="184"/>
    </location>
</feature>
<evidence type="ECO:0000313" key="6">
    <source>
        <dbReference type="EMBL" id="CAI9099803.1"/>
    </source>
</evidence>
<keyword evidence="7" id="KW-1185">Reference proteome</keyword>
<organism evidence="6 7">
    <name type="scientific">Oldenlandia corymbosa var. corymbosa</name>
    <dbReference type="NCBI Taxonomy" id="529605"/>
    <lineage>
        <taxon>Eukaryota</taxon>
        <taxon>Viridiplantae</taxon>
        <taxon>Streptophyta</taxon>
        <taxon>Embryophyta</taxon>
        <taxon>Tracheophyta</taxon>
        <taxon>Spermatophyta</taxon>
        <taxon>Magnoliopsida</taxon>
        <taxon>eudicotyledons</taxon>
        <taxon>Gunneridae</taxon>
        <taxon>Pentapetalae</taxon>
        <taxon>asterids</taxon>
        <taxon>lamiids</taxon>
        <taxon>Gentianales</taxon>
        <taxon>Rubiaceae</taxon>
        <taxon>Rubioideae</taxon>
        <taxon>Spermacoceae</taxon>
        <taxon>Hedyotis-Oldenlandia complex</taxon>
        <taxon>Oldenlandia</taxon>
    </lineage>
</organism>
<keyword evidence="3" id="KW-0539">Nucleus</keyword>
<keyword evidence="4" id="KW-0732">Signal</keyword>
<reference evidence="6" key="1">
    <citation type="submission" date="2023-03" db="EMBL/GenBank/DDBJ databases">
        <authorList>
            <person name="Julca I."/>
        </authorList>
    </citation>
    <scope>NUCLEOTIDE SEQUENCE</scope>
</reference>
<accession>A0AAV1CX22</accession>
<protein>
    <submittedName>
        <fullName evidence="6">OLC1v1036679C1</fullName>
    </submittedName>
</protein>
<dbReference type="PROSITE" id="PS51634">
    <property type="entry name" value="CRC"/>
    <property type="match status" value="1"/>
</dbReference>
<sequence length="184" mass="21270">MIVCFALCSVRSYLVVIVHVFQPDNQRYCECYAYGSYCDGCSCENCYNNVENEGARREAVKITLERNPNAFTPRISSSFGAQEVTRKRVVVQRLHGGCRCKNTRWLEKYYECFQVNKVCYDLCKCESCKNFEGSEERRQALFWGNQYHANINIPYIQQAANVDVTAAMEVMEIGQERSSNLRDN</sequence>
<evidence type="ECO:0000256" key="4">
    <source>
        <dbReference type="SAM" id="SignalP"/>
    </source>
</evidence>
<dbReference type="InterPro" id="IPR033467">
    <property type="entry name" value="Tesmin/TSO1-like_CXC"/>
</dbReference>
<dbReference type="SMART" id="SM01114">
    <property type="entry name" value="CXC"/>
    <property type="match status" value="2"/>
</dbReference>
<comment type="subcellular location">
    <subcellularLocation>
        <location evidence="1">Nucleus</location>
    </subcellularLocation>
</comment>
<evidence type="ECO:0000313" key="7">
    <source>
        <dbReference type="Proteomes" id="UP001161247"/>
    </source>
</evidence>
<dbReference type="GO" id="GO:0006355">
    <property type="term" value="P:regulation of DNA-templated transcription"/>
    <property type="evidence" value="ECO:0007669"/>
    <property type="project" value="TreeGrafter"/>
</dbReference>
<dbReference type="Pfam" id="PF03638">
    <property type="entry name" value="TCR"/>
    <property type="match status" value="1"/>
</dbReference>
<gene>
    <name evidence="6" type="ORF">OLC1_LOCUS9749</name>
</gene>
<dbReference type="Proteomes" id="UP001161247">
    <property type="component" value="Chromosome 3"/>
</dbReference>
<feature type="signal peptide" evidence="4">
    <location>
        <begin position="1"/>
        <end position="17"/>
    </location>
</feature>
<dbReference type="InterPro" id="IPR005172">
    <property type="entry name" value="CRC"/>
</dbReference>
<evidence type="ECO:0000256" key="1">
    <source>
        <dbReference type="ARBA" id="ARBA00004123"/>
    </source>
</evidence>
<dbReference type="InterPro" id="IPR028307">
    <property type="entry name" value="Lin-54_fam"/>
</dbReference>
<evidence type="ECO:0000256" key="2">
    <source>
        <dbReference type="ARBA" id="ARBA00007267"/>
    </source>
</evidence>
<proteinExistence type="inferred from homology"/>
<name>A0AAV1CX22_OLDCO</name>
<dbReference type="EMBL" id="OX459120">
    <property type="protein sequence ID" value="CAI9099803.1"/>
    <property type="molecule type" value="Genomic_DNA"/>
</dbReference>
<evidence type="ECO:0000256" key="3">
    <source>
        <dbReference type="ARBA" id="ARBA00023242"/>
    </source>
</evidence>
<dbReference type="PANTHER" id="PTHR12446:SF34">
    <property type="entry name" value="PROTEIN LIN-54 HOMOLOG"/>
    <property type="match status" value="1"/>
</dbReference>
<comment type="similarity">
    <text evidence="2">Belongs to the lin-54 family.</text>
</comment>
<dbReference type="AlphaFoldDB" id="A0AAV1CX22"/>
<dbReference type="GO" id="GO:0005634">
    <property type="term" value="C:nucleus"/>
    <property type="evidence" value="ECO:0007669"/>
    <property type="project" value="UniProtKB-SubCell"/>
</dbReference>
<evidence type="ECO:0000259" key="5">
    <source>
        <dbReference type="PROSITE" id="PS51634"/>
    </source>
</evidence>